<feature type="signal peptide" evidence="1">
    <location>
        <begin position="1"/>
        <end position="18"/>
    </location>
</feature>
<evidence type="ECO:0000313" key="3">
    <source>
        <dbReference type="EMBL" id="MBI2677425.1"/>
    </source>
</evidence>
<evidence type="ECO:0000313" key="4">
    <source>
        <dbReference type="Proteomes" id="UP000779809"/>
    </source>
</evidence>
<dbReference type="PANTHER" id="PTHR22642:SF2">
    <property type="entry name" value="PROTEIN LONG AFTER FAR-RED 3"/>
    <property type="match status" value="1"/>
</dbReference>
<dbReference type="SUPFAM" id="SSF51338">
    <property type="entry name" value="Composite domain of metallo-dependent hydrolases"/>
    <property type="match status" value="1"/>
</dbReference>
<dbReference type="InterPro" id="IPR011059">
    <property type="entry name" value="Metal-dep_hydrolase_composite"/>
</dbReference>
<dbReference type="PANTHER" id="PTHR22642">
    <property type="entry name" value="IMIDAZOLONEPROPIONASE"/>
    <property type="match status" value="1"/>
</dbReference>
<name>A0A932EPW7_9BACT</name>
<dbReference type="CDD" id="cd01300">
    <property type="entry name" value="YtcJ_like"/>
    <property type="match status" value="1"/>
</dbReference>
<dbReference type="GO" id="GO:0016810">
    <property type="term" value="F:hydrolase activity, acting on carbon-nitrogen (but not peptide) bonds"/>
    <property type="evidence" value="ECO:0007669"/>
    <property type="project" value="InterPro"/>
</dbReference>
<dbReference type="Gene3D" id="2.30.40.10">
    <property type="entry name" value="Urease, subunit C, domain 1"/>
    <property type="match status" value="1"/>
</dbReference>
<dbReference type="Pfam" id="PF07969">
    <property type="entry name" value="Amidohydro_3"/>
    <property type="match status" value="1"/>
</dbReference>
<dbReference type="InterPro" id="IPR033932">
    <property type="entry name" value="YtcJ-like"/>
</dbReference>
<evidence type="ECO:0000259" key="2">
    <source>
        <dbReference type="Pfam" id="PF07969"/>
    </source>
</evidence>
<dbReference type="Proteomes" id="UP000779809">
    <property type="component" value="Unassembled WGS sequence"/>
</dbReference>
<comment type="caution">
    <text evidence="3">The sequence shown here is derived from an EMBL/GenBank/DDBJ whole genome shotgun (WGS) entry which is preliminary data.</text>
</comment>
<proteinExistence type="predicted"/>
<dbReference type="EMBL" id="JACPNR010000004">
    <property type="protein sequence ID" value="MBI2677425.1"/>
    <property type="molecule type" value="Genomic_DNA"/>
</dbReference>
<organism evidence="3 4">
    <name type="scientific">Candidatus Korobacter versatilis</name>
    <dbReference type="NCBI Taxonomy" id="658062"/>
    <lineage>
        <taxon>Bacteria</taxon>
        <taxon>Pseudomonadati</taxon>
        <taxon>Acidobacteriota</taxon>
        <taxon>Terriglobia</taxon>
        <taxon>Terriglobales</taxon>
        <taxon>Candidatus Korobacteraceae</taxon>
        <taxon>Candidatus Korobacter</taxon>
    </lineage>
</organism>
<gene>
    <name evidence="3" type="ORF">HYX28_01440</name>
</gene>
<evidence type="ECO:0000256" key="1">
    <source>
        <dbReference type="SAM" id="SignalP"/>
    </source>
</evidence>
<feature type="chain" id="PRO_5037067181" evidence="1">
    <location>
        <begin position="19"/>
        <end position="553"/>
    </location>
</feature>
<reference evidence="3" key="1">
    <citation type="submission" date="2020-07" db="EMBL/GenBank/DDBJ databases">
        <title>Huge and variable diversity of episymbiotic CPR bacteria and DPANN archaea in groundwater ecosystems.</title>
        <authorList>
            <person name="He C.Y."/>
            <person name="Keren R."/>
            <person name="Whittaker M."/>
            <person name="Farag I.F."/>
            <person name="Doudna J."/>
            <person name="Cate J.H.D."/>
            <person name="Banfield J.F."/>
        </authorList>
    </citation>
    <scope>NUCLEOTIDE SEQUENCE</scope>
    <source>
        <strain evidence="3">NC_groundwater_580_Pr5_B-0.1um_64_19</strain>
    </source>
</reference>
<sequence length="553" mass="60250">MKLCRLLPLVFLAASLFAQRPAADTIITNAKVYTVEKEHPRAEAIAILRERIVGVGSAAEIDAWRGPETKVIDAHGHLLLPGFNDAHTHFVDGGVQLDSVELKDAPSPEEFAKRIGERAQQRPGEWIVGGDWDDQRWTPAQLPTRQMIDAVTGSTPVFVGRYDGHMSLANSAALRLAKVTAKTPDPPGGAIVHDAQGNPTGVLKDAAMNLVWKVMPGLTHDQRAAAIKRALAYAASLGVTSVQHMNPSYDDVRAYMEFAERGELTARIYAAPMETGWQDQAKLGVQRAFGSSYLRLGALKGYADGSLGSTTAYFFAPYTDAPNTRGLLADEMHPITAMRGRLMKADDAGLQLCIHAIGDNAISIILDIFSDIVSANGARDRRLRIEHAQHMAAKDFKRFAELGVIASVQPYHAIDDGRWAEKRIGPERIKTTYAFRTFLDNGVRLAFGTDWTVAPLDPLQTIYAAVTRATLDGKNPDGWVPEQKLTVAEAVEAYTAGSAYAEFQEKEKGTIAAGKLADVVLLSDDIFSIRPEAIKDVKVDLTIVGGRVVFERK</sequence>
<feature type="domain" description="Amidohydrolase 3" evidence="2">
    <location>
        <begin position="70"/>
        <end position="550"/>
    </location>
</feature>
<protein>
    <submittedName>
        <fullName evidence="3">Amidohydrolase</fullName>
    </submittedName>
</protein>
<dbReference type="SUPFAM" id="SSF51556">
    <property type="entry name" value="Metallo-dependent hydrolases"/>
    <property type="match status" value="1"/>
</dbReference>
<accession>A0A932EPW7</accession>
<dbReference type="Gene3D" id="3.10.310.70">
    <property type="match status" value="1"/>
</dbReference>
<dbReference type="InterPro" id="IPR013108">
    <property type="entry name" value="Amidohydro_3"/>
</dbReference>
<keyword evidence="1" id="KW-0732">Signal</keyword>
<dbReference type="Gene3D" id="3.20.20.140">
    <property type="entry name" value="Metal-dependent hydrolases"/>
    <property type="match status" value="1"/>
</dbReference>
<dbReference type="InterPro" id="IPR032466">
    <property type="entry name" value="Metal_Hydrolase"/>
</dbReference>
<dbReference type="AlphaFoldDB" id="A0A932EPW7"/>